<evidence type="ECO:0000313" key="1">
    <source>
        <dbReference type="EMBL" id="OZG51628.1"/>
    </source>
</evidence>
<evidence type="ECO:0000313" key="2">
    <source>
        <dbReference type="Proteomes" id="UP000216725"/>
    </source>
</evidence>
<dbReference type="RefSeq" id="WP_094660841.1">
    <property type="nucleotide sequence ID" value="NZ_MWWR01000007.1"/>
</dbReference>
<keyword evidence="2" id="KW-1185">Reference proteome</keyword>
<comment type="caution">
    <text evidence="1">The sequence shown here is derived from an EMBL/GenBank/DDBJ whole genome shotgun (WGS) entry which is preliminary data.</text>
</comment>
<accession>A0A261EXQ4</accession>
<dbReference type="EMBL" id="MWWR01000007">
    <property type="protein sequence ID" value="OZG51628.1"/>
    <property type="molecule type" value="Genomic_DNA"/>
</dbReference>
<protein>
    <submittedName>
        <fullName evidence="1">Uncharacterized protein</fullName>
    </submittedName>
</protein>
<proteinExistence type="predicted"/>
<name>A0A261EXQ4_9BIFI</name>
<sequence>MTVLEFPGRRGSLANLGDVAGLIATRERPRGIWRRGVLRAALELLERFPDERVLVGDIRRTLLDGSRDWHEYSASGRALADEEDIARRYLTSRRFESWREGSHPHIDLVMMQARALHEACGLIEEAALFV</sequence>
<gene>
    <name evidence="1" type="ORF">PSRA_1025</name>
</gene>
<dbReference type="Proteomes" id="UP000216725">
    <property type="component" value="Unassembled WGS sequence"/>
</dbReference>
<organism evidence="1 2">
    <name type="scientific">Pseudoscardovia radai</name>
    <dbReference type="NCBI Taxonomy" id="987066"/>
    <lineage>
        <taxon>Bacteria</taxon>
        <taxon>Bacillati</taxon>
        <taxon>Actinomycetota</taxon>
        <taxon>Actinomycetes</taxon>
        <taxon>Bifidobacteriales</taxon>
        <taxon>Bifidobacteriaceae</taxon>
        <taxon>Pseudoscardovia</taxon>
    </lineage>
</organism>
<reference evidence="1 2" key="1">
    <citation type="journal article" date="2017" name="BMC Genomics">
        <title>Comparative genomic and phylogenomic analyses of the Bifidobacteriaceae family.</title>
        <authorList>
            <person name="Lugli G.A."/>
            <person name="Milani C."/>
            <person name="Turroni F."/>
            <person name="Duranti S."/>
            <person name="Mancabelli L."/>
            <person name="Mangifesta M."/>
            <person name="Ferrario C."/>
            <person name="Modesto M."/>
            <person name="Mattarelli P."/>
            <person name="Jiri K."/>
            <person name="van Sinderen D."/>
            <person name="Ventura M."/>
        </authorList>
    </citation>
    <scope>NUCLEOTIDE SEQUENCE [LARGE SCALE GENOMIC DNA]</scope>
    <source>
        <strain evidence="1 2">DSM 24742</strain>
    </source>
</reference>
<dbReference type="AlphaFoldDB" id="A0A261EXQ4"/>
<dbReference type="OrthoDB" id="3196766at2"/>